<organism evidence="1 2">
    <name type="scientific">Clostridium felsineum</name>
    <dbReference type="NCBI Taxonomy" id="36839"/>
    <lineage>
        <taxon>Bacteria</taxon>
        <taxon>Bacillati</taxon>
        <taxon>Bacillota</taxon>
        <taxon>Clostridia</taxon>
        <taxon>Eubacteriales</taxon>
        <taxon>Clostridiaceae</taxon>
        <taxon>Clostridium</taxon>
    </lineage>
</organism>
<dbReference type="KEGG" id="crw:CROST_004790"/>
<protein>
    <submittedName>
        <fullName evidence="1">Uncharacterized protein</fullName>
    </submittedName>
</protein>
<keyword evidence="2" id="KW-1185">Reference proteome</keyword>
<dbReference type="STRING" id="84029.CROST_04580"/>
<evidence type="ECO:0000313" key="2">
    <source>
        <dbReference type="Proteomes" id="UP000190951"/>
    </source>
</evidence>
<dbReference type="Proteomes" id="UP000190951">
    <property type="component" value="Chromosome"/>
</dbReference>
<dbReference type="RefSeq" id="WP_077835868.1">
    <property type="nucleotide sequence ID" value="NZ_CP096983.1"/>
</dbReference>
<name>A0A1S8LM55_9CLOT</name>
<dbReference type="EMBL" id="CP096983">
    <property type="protein sequence ID" value="URZ09786.1"/>
    <property type="molecule type" value="Genomic_DNA"/>
</dbReference>
<accession>A0A1S8LM55</accession>
<sequence length="213" mass="23688">MKNIKRNIAVALTLLMVPAMLIGCKPKIAADESAKILCDFMVKGDRSKVSQIITDKKELDKYDKTQKDKFVKELKDSSSTDDLTITDAQCDEVYDSVKDALKKVNVTTKKVSETKDSATVNVTTTYIDMETVVKQAVTESIQEVMAEGLTDETQAKNEAVKAYIKNVSKDLKAAKPSSKTVSNDFKFKVENNVWVPEDETSFETKLGQMILAQ</sequence>
<dbReference type="PROSITE" id="PS51257">
    <property type="entry name" value="PROKAR_LIPOPROTEIN"/>
    <property type="match status" value="1"/>
</dbReference>
<gene>
    <name evidence="1" type="ORF">CROST_004790</name>
</gene>
<proteinExistence type="predicted"/>
<dbReference type="AlphaFoldDB" id="A0A1S8LM55"/>
<evidence type="ECO:0000313" key="1">
    <source>
        <dbReference type="EMBL" id="URZ09786.1"/>
    </source>
</evidence>
<reference evidence="1 2" key="1">
    <citation type="submission" date="2022-04" db="EMBL/GenBank/DDBJ databases">
        <title>Genome sequence of C. roseum typestrain.</title>
        <authorList>
            <person name="Poehlein A."/>
            <person name="Schoch T."/>
            <person name="Duerre P."/>
            <person name="Daniel R."/>
        </authorList>
    </citation>
    <scope>NUCLEOTIDE SEQUENCE [LARGE SCALE GENOMIC DNA]</scope>
    <source>
        <strain evidence="1 2">DSM 7320</strain>
    </source>
</reference>
<dbReference type="InterPro" id="IPR031343">
    <property type="entry name" value="DUF5105"/>
</dbReference>
<dbReference type="Pfam" id="PF17118">
    <property type="entry name" value="DUF5105"/>
    <property type="match status" value="1"/>
</dbReference>